<dbReference type="Gene3D" id="1.10.10.10">
    <property type="entry name" value="Winged helix-like DNA-binding domain superfamily/Winged helix DNA-binding domain"/>
    <property type="match status" value="1"/>
</dbReference>
<dbReference type="InterPro" id="IPR039422">
    <property type="entry name" value="MarR/SlyA-like"/>
</dbReference>
<gene>
    <name evidence="2" type="ORF">MWH26_11230</name>
</gene>
<dbReference type="InterPro" id="IPR036390">
    <property type="entry name" value="WH_DNA-bd_sf"/>
</dbReference>
<dbReference type="Pfam" id="PF13463">
    <property type="entry name" value="HTH_27"/>
    <property type="match status" value="1"/>
</dbReference>
<sequence length="216" mass="25205">MNYAFLQQLLAAVEKYEAQSLPDQPNQLADFSHWLQAHTSAPPDTTTVSREQVHVREFDESRISKLITFLSRYARSYSRLALRDSPLTTLEDFTYLATLNAYQPLSKTDLIGRNIHEKSGGMEVIRRLHKQGLVTEQMHSHDRRSRVLMLSDSGREVLFQLFERMEQVARVLAGNLNTPERQQLLYLLLKLDAYHYPRFHQQRAKTLDELLDAYEQ</sequence>
<dbReference type="PANTHER" id="PTHR33164">
    <property type="entry name" value="TRANSCRIPTIONAL REGULATOR, MARR FAMILY"/>
    <property type="match status" value="1"/>
</dbReference>
<keyword evidence="3" id="KW-1185">Reference proteome</keyword>
<dbReference type="InterPro" id="IPR000835">
    <property type="entry name" value="HTH_MarR-typ"/>
</dbReference>
<accession>A0ABY4J4K4</accession>
<dbReference type="Proteomes" id="UP000829647">
    <property type="component" value="Chromosome"/>
</dbReference>
<dbReference type="EMBL" id="CP095848">
    <property type="protein sequence ID" value="UPL47767.1"/>
    <property type="molecule type" value="Genomic_DNA"/>
</dbReference>
<dbReference type="RefSeq" id="WP_247974361.1">
    <property type="nucleotide sequence ID" value="NZ_CP095848.1"/>
</dbReference>
<evidence type="ECO:0000313" key="3">
    <source>
        <dbReference type="Proteomes" id="UP000829647"/>
    </source>
</evidence>
<dbReference type="SUPFAM" id="SSF46785">
    <property type="entry name" value="Winged helix' DNA-binding domain"/>
    <property type="match status" value="1"/>
</dbReference>
<proteinExistence type="predicted"/>
<dbReference type="InterPro" id="IPR036388">
    <property type="entry name" value="WH-like_DNA-bd_sf"/>
</dbReference>
<dbReference type="PANTHER" id="PTHR33164:SF43">
    <property type="entry name" value="HTH-TYPE TRANSCRIPTIONAL REPRESSOR YETL"/>
    <property type="match status" value="1"/>
</dbReference>
<feature type="domain" description="HTH marR-type" evidence="1">
    <location>
        <begin position="60"/>
        <end position="193"/>
    </location>
</feature>
<evidence type="ECO:0000259" key="1">
    <source>
        <dbReference type="PROSITE" id="PS50995"/>
    </source>
</evidence>
<name>A0ABY4J4K4_9BACT</name>
<organism evidence="2 3">
    <name type="scientific">Hymenobacter sublimis</name>
    <dbReference type="NCBI Taxonomy" id="2933777"/>
    <lineage>
        <taxon>Bacteria</taxon>
        <taxon>Pseudomonadati</taxon>
        <taxon>Bacteroidota</taxon>
        <taxon>Cytophagia</taxon>
        <taxon>Cytophagales</taxon>
        <taxon>Hymenobacteraceae</taxon>
        <taxon>Hymenobacter</taxon>
    </lineage>
</organism>
<dbReference type="PROSITE" id="PS50995">
    <property type="entry name" value="HTH_MARR_2"/>
    <property type="match status" value="1"/>
</dbReference>
<evidence type="ECO:0000313" key="2">
    <source>
        <dbReference type="EMBL" id="UPL47767.1"/>
    </source>
</evidence>
<reference evidence="2 3" key="1">
    <citation type="submission" date="2022-04" db="EMBL/GenBank/DDBJ databases">
        <title>Hymenobacter sp. isolated from the air.</title>
        <authorList>
            <person name="Won M."/>
            <person name="Lee C.-M."/>
            <person name="Woen H.-Y."/>
            <person name="Kwon S.-W."/>
        </authorList>
    </citation>
    <scope>NUCLEOTIDE SEQUENCE [LARGE SCALE GENOMIC DNA]</scope>
    <source>
        <strain evidence="3">5516 S-25</strain>
    </source>
</reference>
<protein>
    <submittedName>
        <fullName evidence="2">MarR family winged helix-turn-helix transcriptional regulator</fullName>
    </submittedName>
</protein>